<name>A0A2W1K4M7_ACIFR</name>
<dbReference type="Proteomes" id="UP000248886">
    <property type="component" value="Unassembled WGS sequence"/>
</dbReference>
<evidence type="ECO:0000313" key="2">
    <source>
        <dbReference type="EMBL" id="PZD81788.1"/>
    </source>
</evidence>
<sequence length="121" mass="13691">MTTAAEFFGDPEMLDELVPLYGADVVSALVPAVMGMLVVREKIASTNKKQRIFRADLRYATLAVFRWIGDPTKTDRYLDQIMDEGIDTAQKKFPAVTAFLEGRFEQFFQEMNAEFNIPESG</sequence>
<keyword evidence="1" id="KW-1133">Transmembrane helix</keyword>
<dbReference type="EMBL" id="QKQP01000001">
    <property type="protein sequence ID" value="PZD81788.1"/>
    <property type="molecule type" value="Genomic_DNA"/>
</dbReference>
<reference evidence="2 3" key="1">
    <citation type="submission" date="2018-06" db="EMBL/GenBank/DDBJ databases">
        <title>Draft sequence of Acidithiobacillus ferrooxidans CCM 4253.</title>
        <authorList>
            <person name="Moya-Beltran A."/>
            <person name="Castro M."/>
            <person name="Covarrubias P.C."/>
            <person name="Issotta F."/>
            <person name="Janiczek O."/>
            <person name="Mandl M."/>
            <person name="Kucera J."/>
            <person name="Quatrini R."/>
        </authorList>
    </citation>
    <scope>NUCLEOTIDE SEQUENCE [LARGE SCALE GENOMIC DNA]</scope>
    <source>
        <strain evidence="2 3">CCM 4253</strain>
    </source>
</reference>
<organism evidence="2 3">
    <name type="scientific">Acidithiobacillus ferrooxidans</name>
    <name type="common">Thiobacillus ferrooxidans</name>
    <dbReference type="NCBI Taxonomy" id="920"/>
    <lineage>
        <taxon>Bacteria</taxon>
        <taxon>Pseudomonadati</taxon>
        <taxon>Pseudomonadota</taxon>
        <taxon>Acidithiobacillia</taxon>
        <taxon>Acidithiobacillales</taxon>
        <taxon>Acidithiobacillaceae</taxon>
        <taxon>Acidithiobacillus</taxon>
    </lineage>
</organism>
<keyword evidence="1" id="KW-0472">Membrane</keyword>
<gene>
    <name evidence="2" type="ORF">DN052_01555</name>
</gene>
<evidence type="ECO:0000256" key="1">
    <source>
        <dbReference type="SAM" id="Phobius"/>
    </source>
</evidence>
<protein>
    <submittedName>
        <fullName evidence="2">Uncharacterized protein</fullName>
    </submittedName>
</protein>
<comment type="caution">
    <text evidence="2">The sequence shown here is derived from an EMBL/GenBank/DDBJ whole genome shotgun (WGS) entry which is preliminary data.</text>
</comment>
<feature type="transmembrane region" description="Helical" evidence="1">
    <location>
        <begin position="20"/>
        <end position="39"/>
    </location>
</feature>
<accession>A0A2W1K4M7</accession>
<proteinExistence type="predicted"/>
<dbReference type="AlphaFoldDB" id="A0A2W1K4M7"/>
<dbReference type="RefSeq" id="WP_054608997.1">
    <property type="nucleotide sequence ID" value="NZ_AP025160.1"/>
</dbReference>
<keyword evidence="1" id="KW-0812">Transmembrane</keyword>
<evidence type="ECO:0000313" key="3">
    <source>
        <dbReference type="Proteomes" id="UP000248886"/>
    </source>
</evidence>